<evidence type="ECO:0000313" key="3">
    <source>
        <dbReference type="Proteomes" id="UP000835206"/>
    </source>
</evidence>
<reference evidence="4" key="1">
    <citation type="submission" date="2025-08" db="UniProtKB">
        <authorList>
            <consortium name="RefSeq"/>
        </authorList>
    </citation>
    <scope>IDENTIFICATION</scope>
</reference>
<proteinExistence type="predicted"/>
<feature type="region of interest" description="Disordered" evidence="1">
    <location>
        <begin position="115"/>
        <end position="145"/>
    </location>
</feature>
<name>A0A9C6SRE3_BOMTE</name>
<keyword evidence="3" id="KW-1185">Reference proteome</keyword>
<evidence type="ECO:0000259" key="2">
    <source>
        <dbReference type="PROSITE" id="PS50800"/>
    </source>
</evidence>
<dbReference type="AlphaFoldDB" id="A0A9C6SRE3"/>
<feature type="compositionally biased region" description="Acidic residues" evidence="1">
    <location>
        <begin position="124"/>
        <end position="134"/>
    </location>
</feature>
<dbReference type="Proteomes" id="UP000835206">
    <property type="component" value="Chromosome 1"/>
</dbReference>
<dbReference type="Pfam" id="PF03732">
    <property type="entry name" value="Retrotrans_gag"/>
    <property type="match status" value="1"/>
</dbReference>
<gene>
    <name evidence="4" type="primary">LOC125385810</name>
</gene>
<accession>A0A9C6SRE3</accession>
<feature type="compositionally biased region" description="Basic and acidic residues" evidence="1">
    <location>
        <begin position="135"/>
        <end position="145"/>
    </location>
</feature>
<dbReference type="InterPro" id="IPR003034">
    <property type="entry name" value="SAP_dom"/>
</dbReference>
<organism evidence="3 4">
    <name type="scientific">Bombus terrestris</name>
    <name type="common">Buff-tailed bumblebee</name>
    <name type="synonym">Apis terrestris</name>
    <dbReference type="NCBI Taxonomy" id="30195"/>
    <lineage>
        <taxon>Eukaryota</taxon>
        <taxon>Metazoa</taxon>
        <taxon>Ecdysozoa</taxon>
        <taxon>Arthropoda</taxon>
        <taxon>Hexapoda</taxon>
        <taxon>Insecta</taxon>
        <taxon>Pterygota</taxon>
        <taxon>Neoptera</taxon>
        <taxon>Endopterygota</taxon>
        <taxon>Hymenoptera</taxon>
        <taxon>Apocrita</taxon>
        <taxon>Aculeata</taxon>
        <taxon>Apoidea</taxon>
        <taxon>Anthophila</taxon>
        <taxon>Apidae</taxon>
        <taxon>Bombus</taxon>
        <taxon>Bombus</taxon>
    </lineage>
</organism>
<dbReference type="GeneID" id="125385810"/>
<dbReference type="InterPro" id="IPR005162">
    <property type="entry name" value="Retrotrans_gag_dom"/>
</dbReference>
<dbReference type="Pfam" id="PF02037">
    <property type="entry name" value="SAP"/>
    <property type="match status" value="1"/>
</dbReference>
<evidence type="ECO:0000313" key="4">
    <source>
        <dbReference type="RefSeq" id="XP_048265406.1"/>
    </source>
</evidence>
<protein>
    <submittedName>
        <fullName evidence="4">Uncharacterized protein LOC125385810</fullName>
    </submittedName>
</protein>
<dbReference type="KEGG" id="bter:125385810"/>
<dbReference type="OrthoDB" id="7693469at2759"/>
<evidence type="ECO:0000256" key="1">
    <source>
        <dbReference type="SAM" id="MobiDB-lite"/>
    </source>
</evidence>
<sequence>MANVEDERLSGEEGSMLEELRSKLARLNLLISSKSVLMARLNRACKAGQSTPKGSKRAEESTNQRDLRSEQRAERNQDGNEDLEKLRTKELRTRLASLGLKVTGRKSELRARLQAALEGNNTSSEEESDDGSEDEDKKRCTRTQERYATVYPDRDEHYQKAHIASMLSFRDVEDTLESFSGDKGENVERCFESFEEVADTCMWSDGQKAIYARKLLKGSAKIFVSFECHARTWHELKKGLIREFSKKSNSRQVHQKLREMRKKSDEACLAYMYRMLKIASYVDIEEEAKVEYIIDGIIDKEVNKSTLYGAASIKKLRKRLIVYEE</sequence>
<feature type="domain" description="SAP" evidence="2">
    <location>
        <begin position="83"/>
        <end position="117"/>
    </location>
</feature>
<feature type="region of interest" description="Disordered" evidence="1">
    <location>
        <begin position="46"/>
        <end position="87"/>
    </location>
</feature>
<dbReference type="InterPro" id="IPR036361">
    <property type="entry name" value="SAP_dom_sf"/>
</dbReference>
<feature type="compositionally biased region" description="Basic and acidic residues" evidence="1">
    <location>
        <begin position="56"/>
        <end position="87"/>
    </location>
</feature>
<dbReference type="SMART" id="SM00513">
    <property type="entry name" value="SAP"/>
    <property type="match status" value="1"/>
</dbReference>
<dbReference type="SUPFAM" id="SSF68906">
    <property type="entry name" value="SAP domain"/>
    <property type="match status" value="1"/>
</dbReference>
<dbReference type="PROSITE" id="PS50800">
    <property type="entry name" value="SAP"/>
    <property type="match status" value="1"/>
</dbReference>
<dbReference type="RefSeq" id="XP_048265406.1">
    <property type="nucleotide sequence ID" value="XM_048409449.1"/>
</dbReference>
<dbReference type="Gene3D" id="1.10.720.30">
    <property type="entry name" value="SAP domain"/>
    <property type="match status" value="1"/>
</dbReference>